<reference evidence="3" key="1">
    <citation type="journal article" date="2018" name="Genome Biol.">
        <title>SKESA: strategic k-mer extension for scrupulous assemblies.</title>
        <authorList>
            <person name="Souvorov A."/>
            <person name="Agarwala R."/>
            <person name="Lipman D.J."/>
        </authorList>
    </citation>
    <scope>NUCLEOTIDE SEQUENCE</scope>
    <source>
        <strain evidence="3">Salmonella enterica</strain>
    </source>
</reference>
<keyword evidence="1" id="KW-1133">Transmembrane helix</keyword>
<keyword evidence="1" id="KW-0472">Membrane</keyword>
<proteinExistence type="predicted"/>
<evidence type="ECO:0000256" key="1">
    <source>
        <dbReference type="SAM" id="Phobius"/>
    </source>
</evidence>
<feature type="transmembrane region" description="Helical" evidence="1">
    <location>
        <begin position="6"/>
        <end position="26"/>
    </location>
</feature>
<evidence type="ECO:0000313" key="2">
    <source>
        <dbReference type="EMBL" id="HAB5512495.1"/>
    </source>
</evidence>
<protein>
    <submittedName>
        <fullName evidence="3">Uncharacterized protein</fullName>
    </submittedName>
</protein>
<gene>
    <name evidence="2" type="ORF">GB106_21735</name>
    <name evidence="3" type="ORF">GB221_21975</name>
</gene>
<comment type="caution">
    <text evidence="3">The sequence shown here is derived from an EMBL/GenBank/DDBJ whole genome shotgun (WGS) entry which is preliminary data.</text>
</comment>
<accession>A0A6Y4QF46</accession>
<dbReference type="AlphaFoldDB" id="A0A6Y4QF46"/>
<name>A0A6Y4QF46_SALTM</name>
<dbReference type="EMBL" id="DAAHEV010000025">
    <property type="protein sequence ID" value="HAB5825343.1"/>
    <property type="molecule type" value="Genomic_DNA"/>
</dbReference>
<dbReference type="RefSeq" id="WP_001714239.1">
    <property type="nucleotide sequence ID" value="NZ_CP009103.1"/>
</dbReference>
<reference evidence="3" key="2">
    <citation type="submission" date="2019-10" db="EMBL/GenBank/DDBJ databases">
        <authorList>
            <consortium name="NCBI Pathogen Detection Project"/>
        </authorList>
    </citation>
    <scope>NUCLEOTIDE SEQUENCE</scope>
    <source>
        <strain evidence="3">Salmonella enterica</strain>
    </source>
</reference>
<dbReference type="EMBL" id="DAAHCB010000026">
    <property type="protein sequence ID" value="HAB5512495.1"/>
    <property type="molecule type" value="Genomic_DNA"/>
</dbReference>
<keyword evidence="1" id="KW-0812">Transmembrane</keyword>
<evidence type="ECO:0000313" key="3">
    <source>
        <dbReference type="EMBL" id="HAB5825343.1"/>
    </source>
</evidence>
<organism evidence="3">
    <name type="scientific">Salmonella typhimurium</name>
    <dbReference type="NCBI Taxonomy" id="90371"/>
    <lineage>
        <taxon>Bacteria</taxon>
        <taxon>Pseudomonadati</taxon>
        <taxon>Pseudomonadota</taxon>
        <taxon>Gammaproteobacteria</taxon>
        <taxon>Enterobacterales</taxon>
        <taxon>Enterobacteriaceae</taxon>
        <taxon>Salmonella</taxon>
    </lineage>
</organism>
<sequence>MELQAVTSVITSVLTVVIALFALFSWRKQEQLKTKLAFKNAIADYANQLKKIASHHQRSTVEQNTKLEELFNACHYALLVTEGLLDDNKEVMEAWGVINNQVTQYMVSGGEPESIEKMNNACDKILKEKFVFNKSIFPSASSR</sequence>